<evidence type="ECO:0000256" key="1">
    <source>
        <dbReference type="ARBA" id="ARBA00023277"/>
    </source>
</evidence>
<dbReference type="InterPro" id="IPR036237">
    <property type="entry name" value="Xyl_isomerase-like_sf"/>
</dbReference>
<organism evidence="3 4">
    <name type="scientific">Brachybacterium phenoliresistens</name>
    <dbReference type="NCBI Taxonomy" id="396014"/>
    <lineage>
        <taxon>Bacteria</taxon>
        <taxon>Bacillati</taxon>
        <taxon>Actinomycetota</taxon>
        <taxon>Actinomycetes</taxon>
        <taxon>Micrococcales</taxon>
        <taxon>Dermabacteraceae</taxon>
        <taxon>Brachybacterium</taxon>
    </lineage>
</organism>
<dbReference type="RefSeq" id="WP_038370233.1">
    <property type="nucleotide sequence ID" value="NZ_BAAAOW010000001.1"/>
</dbReference>
<protein>
    <submittedName>
        <fullName evidence="3">Xylose isomerase</fullName>
    </submittedName>
</protein>
<gene>
    <name evidence="3" type="ORF">BF93_07010</name>
</gene>
<accession>Z9JX38</accession>
<evidence type="ECO:0000313" key="3">
    <source>
        <dbReference type="EMBL" id="EWS82764.1"/>
    </source>
</evidence>
<dbReference type="AlphaFoldDB" id="Z9JX38"/>
<dbReference type="PANTHER" id="PTHR12110">
    <property type="entry name" value="HYDROXYPYRUVATE ISOMERASE"/>
    <property type="match status" value="1"/>
</dbReference>
<dbReference type="PATRIC" id="fig|396014.3.peg.393"/>
<comment type="caution">
    <text evidence="3">The sequence shown here is derived from an EMBL/GenBank/DDBJ whole genome shotgun (WGS) entry which is preliminary data.</text>
</comment>
<dbReference type="InterPro" id="IPR013022">
    <property type="entry name" value="Xyl_isomerase-like_TIM-brl"/>
</dbReference>
<dbReference type="OrthoDB" id="5182842at2"/>
<dbReference type="STRING" id="396014.BF93_07010"/>
<dbReference type="eggNOG" id="COG1082">
    <property type="taxonomic scope" value="Bacteria"/>
</dbReference>
<dbReference type="HOGENOM" id="CLU_059523_1_0_11"/>
<dbReference type="EMBL" id="JDYK01000002">
    <property type="protein sequence ID" value="EWS82764.1"/>
    <property type="molecule type" value="Genomic_DNA"/>
</dbReference>
<dbReference type="SUPFAM" id="SSF51658">
    <property type="entry name" value="Xylose isomerase-like"/>
    <property type="match status" value="1"/>
</dbReference>
<keyword evidence="3" id="KW-0413">Isomerase</keyword>
<feature type="domain" description="Xylose isomerase-like TIM barrel" evidence="2">
    <location>
        <begin position="71"/>
        <end position="211"/>
    </location>
</feature>
<dbReference type="InterPro" id="IPR050312">
    <property type="entry name" value="IolE/XylAMocC-like"/>
</dbReference>
<keyword evidence="4" id="KW-1185">Reference proteome</keyword>
<sequence length="248" mass="27024">MLISVQLYSVREALAADPIATLSSLRDMGFESVEPFGILDWADTLRTALPELGLSAPSTHAGVLAEADPARLFGVAANLGVRTVIEPHRDRSHWTSVDDIRRTADLLNGLAGTAAEEGVRLGYHNHEFELETDFEGRTGLEVLSEDLDPRVVLEVDTFWAAVGGQDPAQLLRRLGQQVQLAHLKDGPLNRETSQQKPIGQGEMDVPAILEAAPWLEIGVIEFDDYAGDVLEGIRQSREALGRLQSNGE</sequence>
<evidence type="ECO:0000313" key="4">
    <source>
        <dbReference type="Proteomes" id="UP000023067"/>
    </source>
</evidence>
<keyword evidence="1" id="KW-0119">Carbohydrate metabolism</keyword>
<dbReference type="Proteomes" id="UP000023067">
    <property type="component" value="Unassembled WGS sequence"/>
</dbReference>
<dbReference type="GO" id="GO:0016853">
    <property type="term" value="F:isomerase activity"/>
    <property type="evidence" value="ECO:0007669"/>
    <property type="project" value="UniProtKB-KW"/>
</dbReference>
<evidence type="ECO:0000259" key="2">
    <source>
        <dbReference type="Pfam" id="PF01261"/>
    </source>
</evidence>
<dbReference type="PANTHER" id="PTHR12110:SF41">
    <property type="entry name" value="INOSOSE DEHYDRATASE"/>
    <property type="match status" value="1"/>
</dbReference>
<dbReference type="Gene3D" id="3.20.20.150">
    <property type="entry name" value="Divalent-metal-dependent TIM barrel enzymes"/>
    <property type="match status" value="1"/>
</dbReference>
<reference evidence="3 4" key="1">
    <citation type="submission" date="2014-02" db="EMBL/GenBank/DDBJ databases">
        <title>Genome sequence of Brachybacterium phenoliresistens strain W13A50.</title>
        <authorList>
            <person name="Wang X."/>
        </authorList>
    </citation>
    <scope>NUCLEOTIDE SEQUENCE [LARGE SCALE GENOMIC DNA]</scope>
    <source>
        <strain evidence="3 4">W13A50</strain>
    </source>
</reference>
<proteinExistence type="predicted"/>
<dbReference type="Pfam" id="PF01261">
    <property type="entry name" value="AP_endonuc_2"/>
    <property type="match status" value="1"/>
</dbReference>
<name>Z9JX38_9MICO</name>